<dbReference type="InParanoid" id="A0A482WHI7"/>
<keyword evidence="8 12" id="KW-1133">Transmembrane helix</keyword>
<evidence type="ECO:0000256" key="11">
    <source>
        <dbReference type="ARBA" id="ARBA00023180"/>
    </source>
</evidence>
<dbReference type="InterPro" id="IPR001503">
    <property type="entry name" value="Glyco_trans_10"/>
</dbReference>
<comment type="similarity">
    <text evidence="3 12">Belongs to the glycosyltransferase 10 family.</text>
</comment>
<keyword evidence="4 12" id="KW-0328">Glycosyltransferase</keyword>
<dbReference type="OrthoDB" id="427096at2759"/>
<dbReference type="STRING" id="195883.A0A482WHI7"/>
<dbReference type="SUPFAM" id="SSF53756">
    <property type="entry name" value="UDP-Glycosyltransferase/glycogen phosphorylase"/>
    <property type="match status" value="1"/>
</dbReference>
<organism evidence="15 16">
    <name type="scientific">Laodelphax striatellus</name>
    <name type="common">Small brown planthopper</name>
    <name type="synonym">Delphax striatella</name>
    <dbReference type="NCBI Taxonomy" id="195883"/>
    <lineage>
        <taxon>Eukaryota</taxon>
        <taxon>Metazoa</taxon>
        <taxon>Ecdysozoa</taxon>
        <taxon>Arthropoda</taxon>
        <taxon>Hexapoda</taxon>
        <taxon>Insecta</taxon>
        <taxon>Pterygota</taxon>
        <taxon>Neoptera</taxon>
        <taxon>Paraneoptera</taxon>
        <taxon>Hemiptera</taxon>
        <taxon>Auchenorrhyncha</taxon>
        <taxon>Fulgoroidea</taxon>
        <taxon>Delphacidae</taxon>
        <taxon>Criomorphinae</taxon>
        <taxon>Laodelphax</taxon>
    </lineage>
</organism>
<sequence length="456" mass="53727">MLFIHNKKSKQLIVGCIVCGLFVIIILQNMSKMQNRVQNTYFSMMGFTSTTSIQEYHWDEQLSLLKGGKPWFMKNGTRWPTAAKIDSATGRRDAKLWPNEAPDSDRMINQFMFVPPDTGKPRPMKKILMWHGLIPWEYPKGSPQPFNVCPVSNCMAVQNKAEAQEVDAILFLNYFNTNPPRHKKPSRQVWIIYTMESPFNTEYFYREDAFNWTATYLQSSDIVRNYGKWVYYDESKTEWEGPPRNFAAGKTKKVAWFVSNCKAYNNRWFYGNELKQFIEVDIYGKCGRLKCSRSNKDDGICYKLLDKDYKFYLSFENSNCREYITEKFFKTGLRHNVIPIVMGPPKEDYERVAPKGSFIHVEDFQSPEHLAAYLHKLDQDDDLYNSYFKWKGMGEVLETYFYCRLCAMLNDDFPDKYYPRFSDFWRKPGMCISGFWRDYKRNMGGELEPVASTIKN</sequence>
<evidence type="ECO:0000256" key="7">
    <source>
        <dbReference type="ARBA" id="ARBA00022968"/>
    </source>
</evidence>
<dbReference type="Pfam" id="PF17039">
    <property type="entry name" value="Glyco_tran_10_N"/>
    <property type="match status" value="1"/>
</dbReference>
<evidence type="ECO:0000256" key="4">
    <source>
        <dbReference type="ARBA" id="ARBA00022676"/>
    </source>
</evidence>
<proteinExistence type="inferred from homology"/>
<evidence type="ECO:0000256" key="10">
    <source>
        <dbReference type="ARBA" id="ARBA00023136"/>
    </source>
</evidence>
<dbReference type="EC" id="2.4.1.-" evidence="12"/>
<comment type="caution">
    <text evidence="15">The sequence shown here is derived from an EMBL/GenBank/DDBJ whole genome shotgun (WGS) entry which is preliminary data.</text>
</comment>
<dbReference type="EMBL" id="QKKF02036132">
    <property type="protein sequence ID" value="RZF32651.1"/>
    <property type="molecule type" value="Genomic_DNA"/>
</dbReference>
<comment type="subcellular location">
    <subcellularLocation>
        <location evidence="1 12">Golgi apparatus</location>
        <location evidence="1 12">Golgi stack membrane</location>
        <topology evidence="1 12">Single-pass type II membrane protein</topology>
    </subcellularLocation>
</comment>
<dbReference type="InterPro" id="IPR055270">
    <property type="entry name" value="Glyco_tran_10_C"/>
</dbReference>
<evidence type="ECO:0000256" key="2">
    <source>
        <dbReference type="ARBA" id="ARBA00004922"/>
    </source>
</evidence>
<feature type="domain" description="Fucosyltransferase N-terminal" evidence="14">
    <location>
        <begin position="124"/>
        <end position="227"/>
    </location>
</feature>
<comment type="pathway">
    <text evidence="2">Protein modification; protein glycosylation.</text>
</comment>
<evidence type="ECO:0000256" key="5">
    <source>
        <dbReference type="ARBA" id="ARBA00022679"/>
    </source>
</evidence>
<dbReference type="Pfam" id="PF00852">
    <property type="entry name" value="Glyco_transf_10"/>
    <property type="match status" value="1"/>
</dbReference>
<dbReference type="PANTHER" id="PTHR48438">
    <property type="entry name" value="ALPHA-(1,3)-FUCOSYLTRANSFERASE C-RELATED"/>
    <property type="match status" value="1"/>
</dbReference>
<gene>
    <name evidence="15" type="ORF">LSTR_LSTR004079</name>
</gene>
<dbReference type="UniPathway" id="UPA00378"/>
<keyword evidence="11" id="KW-0325">Glycoprotein</keyword>
<keyword evidence="6 12" id="KW-0812">Transmembrane</keyword>
<evidence type="ECO:0000256" key="6">
    <source>
        <dbReference type="ARBA" id="ARBA00022692"/>
    </source>
</evidence>
<evidence type="ECO:0000259" key="14">
    <source>
        <dbReference type="Pfam" id="PF17039"/>
    </source>
</evidence>
<dbReference type="Proteomes" id="UP000291343">
    <property type="component" value="Unassembled WGS sequence"/>
</dbReference>
<dbReference type="FunFam" id="3.40.50.11660:FF:000004">
    <property type="entry name" value="Glycoprotein 3-alpha-L-fucosyltransferase A"/>
    <property type="match status" value="1"/>
</dbReference>
<keyword evidence="16" id="KW-1185">Reference proteome</keyword>
<dbReference type="GO" id="GO:0008417">
    <property type="term" value="F:fucosyltransferase activity"/>
    <property type="evidence" value="ECO:0007669"/>
    <property type="project" value="InterPro"/>
</dbReference>
<dbReference type="Gene3D" id="3.40.50.11660">
    <property type="entry name" value="Glycosyl transferase family 10, C-terminal domain"/>
    <property type="match status" value="1"/>
</dbReference>
<evidence type="ECO:0000313" key="16">
    <source>
        <dbReference type="Proteomes" id="UP000291343"/>
    </source>
</evidence>
<keyword evidence="10 12" id="KW-0472">Membrane</keyword>
<feature type="domain" description="Fucosyltransferase C-terminal" evidence="13">
    <location>
        <begin position="249"/>
        <end position="419"/>
    </location>
</feature>
<keyword evidence="9 12" id="KW-0333">Golgi apparatus</keyword>
<accession>A0A482WHI7</accession>
<reference evidence="15 16" key="1">
    <citation type="journal article" date="2017" name="Gigascience">
        <title>Genome sequence of the small brown planthopper, Laodelphax striatellus.</title>
        <authorList>
            <person name="Zhu J."/>
            <person name="Jiang F."/>
            <person name="Wang X."/>
            <person name="Yang P."/>
            <person name="Bao Y."/>
            <person name="Zhao W."/>
            <person name="Wang W."/>
            <person name="Lu H."/>
            <person name="Wang Q."/>
            <person name="Cui N."/>
            <person name="Li J."/>
            <person name="Chen X."/>
            <person name="Luo L."/>
            <person name="Yu J."/>
            <person name="Kang L."/>
            <person name="Cui F."/>
        </authorList>
    </citation>
    <scope>NUCLEOTIDE SEQUENCE [LARGE SCALE GENOMIC DNA]</scope>
    <source>
        <strain evidence="15">Lst14</strain>
    </source>
</reference>
<evidence type="ECO:0000256" key="1">
    <source>
        <dbReference type="ARBA" id="ARBA00004447"/>
    </source>
</evidence>
<evidence type="ECO:0000313" key="15">
    <source>
        <dbReference type="EMBL" id="RZF32651.1"/>
    </source>
</evidence>
<name>A0A482WHI7_LAOST</name>
<keyword evidence="5 12" id="KW-0808">Transferase</keyword>
<protein>
    <recommendedName>
        <fullName evidence="12">Fucosyltransferase</fullName>
        <ecNumber evidence="12">2.4.1.-</ecNumber>
    </recommendedName>
</protein>
<dbReference type="AlphaFoldDB" id="A0A482WHI7"/>
<dbReference type="PANTHER" id="PTHR48438:SF1">
    <property type="entry name" value="ALPHA-(1,3)-FUCOSYLTRANSFERASE C-RELATED"/>
    <property type="match status" value="1"/>
</dbReference>
<keyword evidence="7" id="KW-0735">Signal-anchor</keyword>
<feature type="transmembrane region" description="Helical" evidence="12">
    <location>
        <begin position="12"/>
        <end position="30"/>
    </location>
</feature>
<dbReference type="GO" id="GO:0032580">
    <property type="term" value="C:Golgi cisterna membrane"/>
    <property type="evidence" value="ECO:0007669"/>
    <property type="project" value="UniProtKB-SubCell"/>
</dbReference>
<evidence type="ECO:0000259" key="13">
    <source>
        <dbReference type="Pfam" id="PF00852"/>
    </source>
</evidence>
<dbReference type="InterPro" id="IPR038577">
    <property type="entry name" value="GT10-like_C_sf"/>
</dbReference>
<dbReference type="InterPro" id="IPR031481">
    <property type="entry name" value="Glyco_tran_10_N"/>
</dbReference>
<evidence type="ECO:0000256" key="8">
    <source>
        <dbReference type="ARBA" id="ARBA00022989"/>
    </source>
</evidence>
<evidence type="ECO:0000256" key="9">
    <source>
        <dbReference type="ARBA" id="ARBA00023034"/>
    </source>
</evidence>
<evidence type="ECO:0000256" key="12">
    <source>
        <dbReference type="RuleBase" id="RU003832"/>
    </source>
</evidence>
<dbReference type="SMR" id="A0A482WHI7"/>
<evidence type="ECO:0000256" key="3">
    <source>
        <dbReference type="ARBA" id="ARBA00008919"/>
    </source>
</evidence>